<comment type="pathway">
    <text evidence="5">Purine metabolism; XMP biosynthesis via salvage pathway; XMP from xanthine: step 1/1.</text>
</comment>
<proteinExistence type="inferred from homology"/>
<feature type="binding site" evidence="5">
    <location>
        <position position="38"/>
    </location>
    <ligand>
        <name>xanthine</name>
        <dbReference type="ChEBI" id="CHEBI:17712"/>
    </ligand>
</feature>
<evidence type="ECO:0000256" key="6">
    <source>
        <dbReference type="NCBIfam" id="TIGR01744"/>
    </source>
</evidence>
<protein>
    <recommendedName>
        <fullName evidence="5 6">Xanthine phosphoribosyltransferase</fullName>
        <shortName evidence="5">XPRTase</shortName>
        <ecNumber evidence="5 6">2.4.2.22</ecNumber>
    </recommendedName>
</protein>
<keyword evidence="1 5" id="KW-0963">Cytoplasm</keyword>
<evidence type="ECO:0000256" key="5">
    <source>
        <dbReference type="HAMAP-Rule" id="MF_01184"/>
    </source>
</evidence>
<comment type="caution">
    <text evidence="8">The sequence shown here is derived from an EMBL/GenBank/DDBJ whole genome shotgun (WGS) entry which is preliminary data.</text>
</comment>
<dbReference type="EC" id="2.4.2.22" evidence="5 6"/>
<dbReference type="PANTHER" id="PTHR43864:SF1">
    <property type="entry name" value="XANTHINE PHOSPHORIBOSYLTRANSFERASE"/>
    <property type="match status" value="1"/>
</dbReference>
<dbReference type="InterPro" id="IPR010079">
    <property type="entry name" value="Xanthine_PRibTrfase"/>
</dbReference>
<evidence type="ECO:0000259" key="7">
    <source>
        <dbReference type="Pfam" id="PF00156"/>
    </source>
</evidence>
<comment type="catalytic activity">
    <reaction evidence="5">
        <text>XMP + diphosphate = xanthine + 5-phospho-alpha-D-ribose 1-diphosphate</text>
        <dbReference type="Rhea" id="RHEA:10800"/>
        <dbReference type="ChEBI" id="CHEBI:17712"/>
        <dbReference type="ChEBI" id="CHEBI:33019"/>
        <dbReference type="ChEBI" id="CHEBI:57464"/>
        <dbReference type="ChEBI" id="CHEBI:58017"/>
        <dbReference type="EC" id="2.4.2.22"/>
    </reaction>
</comment>
<dbReference type="InterPro" id="IPR029057">
    <property type="entry name" value="PRTase-like"/>
</dbReference>
<evidence type="ECO:0000313" key="9">
    <source>
        <dbReference type="Proteomes" id="UP000003764"/>
    </source>
</evidence>
<feature type="domain" description="Phosphoribosyltransferase" evidence="7">
    <location>
        <begin position="44"/>
        <end position="169"/>
    </location>
</feature>
<comment type="subunit">
    <text evidence="5">Homodimer.</text>
</comment>
<evidence type="ECO:0000256" key="1">
    <source>
        <dbReference type="ARBA" id="ARBA00022490"/>
    </source>
</evidence>
<keyword evidence="3 5" id="KW-0808">Transferase</keyword>
<dbReference type="SUPFAM" id="SSF53271">
    <property type="entry name" value="PRTase-like"/>
    <property type="match status" value="1"/>
</dbReference>
<dbReference type="HAMAP" id="MF_01184">
    <property type="entry name" value="XPRTase"/>
    <property type="match status" value="1"/>
</dbReference>
<feature type="binding site" evidence="5">
    <location>
        <position position="168"/>
    </location>
    <ligand>
        <name>xanthine</name>
        <dbReference type="ChEBI" id="CHEBI:17712"/>
    </ligand>
</feature>
<accession>A0ABP2I8T5</accession>
<dbReference type="Proteomes" id="UP000003764">
    <property type="component" value="Unassembled WGS sequence"/>
</dbReference>
<organism evidence="8 9">
    <name type="scientific">Aerococcus viridans (strain ATCC 11563 / DSM 20340 / CCUG 4311 / JCM 20461 / NBRC 12219 / NCTC 8251 / M1)</name>
    <dbReference type="NCBI Taxonomy" id="655812"/>
    <lineage>
        <taxon>Bacteria</taxon>
        <taxon>Bacillati</taxon>
        <taxon>Bacillota</taxon>
        <taxon>Bacilli</taxon>
        <taxon>Lactobacillales</taxon>
        <taxon>Aerococcaceae</taxon>
        <taxon>Aerococcus</taxon>
    </lineage>
</organism>
<keyword evidence="4 5" id="KW-0660">Purine salvage</keyword>
<evidence type="ECO:0000256" key="2">
    <source>
        <dbReference type="ARBA" id="ARBA00022676"/>
    </source>
</evidence>
<keyword evidence="2 5" id="KW-0328">Glycosyltransferase</keyword>
<name>A0ABP2I8T5_AERVM</name>
<comment type="subcellular location">
    <subcellularLocation>
        <location evidence="5">Cytoplasm</location>
    </subcellularLocation>
</comment>
<reference evidence="8 9" key="1">
    <citation type="submission" date="2010-04" db="EMBL/GenBank/DDBJ databases">
        <authorList>
            <person name="Muzny D."/>
            <person name="Qin X."/>
            <person name="Deng J."/>
            <person name="Jiang H."/>
            <person name="Liu Y."/>
            <person name="Qu J."/>
            <person name="Song X.-Z."/>
            <person name="Zhang L."/>
            <person name="Thornton R."/>
            <person name="Coyle M."/>
            <person name="Francisco L."/>
            <person name="Jackson L."/>
            <person name="Javaid M."/>
            <person name="Korchina V."/>
            <person name="Kovar C."/>
            <person name="Mata R."/>
            <person name="Mathew T."/>
            <person name="Ngo R."/>
            <person name="Nguyen L."/>
            <person name="Nguyen N."/>
            <person name="Okwuonu G."/>
            <person name="Ongeri F."/>
            <person name="Pham C."/>
            <person name="Simmons D."/>
            <person name="Wilczek-Boney K."/>
            <person name="Hale W."/>
            <person name="Jakkamsetti A."/>
            <person name="Pham P."/>
            <person name="Ruth R."/>
            <person name="San Lucas F."/>
            <person name="Warren J."/>
            <person name="Zhang J."/>
            <person name="Zhao Z."/>
            <person name="Zhou C."/>
            <person name="Zhu D."/>
            <person name="Lee S."/>
            <person name="Bess C."/>
            <person name="Blankenburg K."/>
            <person name="Forbes L."/>
            <person name="Fu Q."/>
            <person name="Gubbala S."/>
            <person name="Hirani K."/>
            <person name="Jayaseelan J.C."/>
            <person name="Lara F."/>
            <person name="Munidasa M."/>
            <person name="Palculict T."/>
            <person name="Patil S."/>
            <person name="Pu L.-L."/>
            <person name="Saada N."/>
            <person name="Tang L."/>
            <person name="Weissenberger G."/>
            <person name="Zhu Y."/>
            <person name="Hemphill L."/>
            <person name="Shang Y."/>
            <person name="Youmans B."/>
            <person name="Ayvaz T."/>
            <person name="Ross M."/>
            <person name="Santibanez J."/>
            <person name="Aqrawi P."/>
            <person name="Gross S."/>
            <person name="Joshi V."/>
            <person name="Fowler G."/>
            <person name="Nazareth L."/>
            <person name="Reid J."/>
            <person name="Worley K."/>
            <person name="Petrosino J."/>
            <person name="Highlander S."/>
            <person name="Gibbs R."/>
            <person name="Gibbs R."/>
        </authorList>
    </citation>
    <scope>NUCLEOTIDE SEQUENCE [LARGE SCALE GENOMIC DNA]</scope>
    <source>
        <strain evidence="8 9">ATCC 11563</strain>
    </source>
</reference>
<evidence type="ECO:0000313" key="8">
    <source>
        <dbReference type="EMBL" id="EFG50365.1"/>
    </source>
</evidence>
<gene>
    <name evidence="5 8" type="primary">xpt</name>
    <name evidence="8" type="ORF">HMPREF0061_0284</name>
</gene>
<evidence type="ECO:0000256" key="3">
    <source>
        <dbReference type="ARBA" id="ARBA00022679"/>
    </source>
</evidence>
<dbReference type="CDD" id="cd06223">
    <property type="entry name" value="PRTases_typeI"/>
    <property type="match status" value="1"/>
</dbReference>
<dbReference type="Pfam" id="PF00156">
    <property type="entry name" value="Pribosyltran"/>
    <property type="match status" value="1"/>
</dbReference>
<dbReference type="NCBIfam" id="NF006671">
    <property type="entry name" value="PRK09219.1"/>
    <property type="match status" value="1"/>
</dbReference>
<dbReference type="Gene3D" id="3.40.50.2020">
    <property type="match status" value="1"/>
</dbReference>
<dbReference type="NCBIfam" id="TIGR01744">
    <property type="entry name" value="XPRTase"/>
    <property type="match status" value="1"/>
</dbReference>
<dbReference type="EMBL" id="ADNT01000023">
    <property type="protein sequence ID" value="EFG50365.1"/>
    <property type="molecule type" value="Genomic_DNA"/>
</dbReference>
<comment type="function">
    <text evidence="5">Converts the preformed base xanthine, a product of nucleic acid breakdown, to xanthosine 5'-monophosphate (XMP), so it can be reused for RNA or DNA synthesis.</text>
</comment>
<comment type="similarity">
    <text evidence="5">Belongs to the purine/pyrimidine phosphoribosyltransferase family. Xpt subfamily.</text>
</comment>
<dbReference type="PANTHER" id="PTHR43864">
    <property type="entry name" value="HYPOXANTHINE/GUANINE PHOSPHORIBOSYLTRANSFERASE"/>
    <property type="match status" value="1"/>
</dbReference>
<feature type="binding site" evidence="5">
    <location>
        <begin position="140"/>
        <end position="144"/>
    </location>
    <ligand>
        <name>5-phospho-alpha-D-ribose 1-diphosphate</name>
        <dbReference type="ChEBI" id="CHEBI:58017"/>
    </ligand>
</feature>
<dbReference type="InterPro" id="IPR050118">
    <property type="entry name" value="Pur/Pyrimidine_PRTase"/>
</dbReference>
<dbReference type="InterPro" id="IPR000836">
    <property type="entry name" value="PRTase_dom"/>
</dbReference>
<keyword evidence="9" id="KW-1185">Reference proteome</keyword>
<evidence type="ECO:0000256" key="4">
    <source>
        <dbReference type="ARBA" id="ARBA00022726"/>
    </source>
</evidence>
<sequence>MEVTKIKGLFIMNYLQKRILKDGQVIDEKILKIDSFLNHQIDPKVMHDIQSNFFDYFKSREITKVLTIEASGIAPAIMVAAHFQVPMLFAKKSEPSTLAGQDKFSTLVHSFTKNKTSEIIISKEYLNENDKVLIIDDFLANGEASLGLIDLVKQAGAEVVGVGICVEKSFQPGRQRLIDAGVDVYSVCRIASLAGNKVTFVDEEDEKLA</sequence>
<dbReference type="GO" id="GO:0000310">
    <property type="term" value="F:xanthine phosphoribosyltransferase activity"/>
    <property type="evidence" value="ECO:0007669"/>
    <property type="project" value="UniProtKB-EC"/>
</dbReference>
<feature type="binding site" evidence="5">
    <location>
        <position position="31"/>
    </location>
    <ligand>
        <name>xanthine</name>
        <dbReference type="ChEBI" id="CHEBI:17712"/>
    </ligand>
</feature>